<dbReference type="InterPro" id="IPR029058">
    <property type="entry name" value="AB_hydrolase_fold"/>
</dbReference>
<evidence type="ECO:0000313" key="10">
    <source>
        <dbReference type="EMBL" id="JAV47955.1"/>
    </source>
</evidence>
<accession>A0A1W7R9Z3</accession>
<evidence type="ECO:0000256" key="7">
    <source>
        <dbReference type="SAM" id="SignalP"/>
    </source>
</evidence>
<keyword evidence="3" id="KW-0964">Secreted</keyword>
<dbReference type="GO" id="GO:0016042">
    <property type="term" value="P:lipid catabolic process"/>
    <property type="evidence" value="ECO:0007669"/>
    <property type="project" value="TreeGrafter"/>
</dbReference>
<dbReference type="GO" id="GO:0052689">
    <property type="term" value="F:carboxylic ester hydrolase activity"/>
    <property type="evidence" value="ECO:0007669"/>
    <property type="project" value="InterPro"/>
</dbReference>
<dbReference type="InterPro" id="IPR036392">
    <property type="entry name" value="PLAT/LH2_dom_sf"/>
</dbReference>
<name>A0A1W7R9Z3_9SCOR</name>
<evidence type="ECO:0000259" key="9">
    <source>
        <dbReference type="Pfam" id="PF01477"/>
    </source>
</evidence>
<dbReference type="InterPro" id="IPR013818">
    <property type="entry name" value="Lipase"/>
</dbReference>
<dbReference type="Gene3D" id="3.40.50.1820">
    <property type="entry name" value="alpha/beta hydrolase"/>
    <property type="match status" value="1"/>
</dbReference>
<dbReference type="Gene3D" id="2.60.60.20">
    <property type="entry name" value="PLAT/LH2 domain"/>
    <property type="match status" value="1"/>
</dbReference>
<comment type="subcellular location">
    <subcellularLocation>
        <location evidence="1">Secreted</location>
    </subcellularLocation>
</comment>
<dbReference type="SUPFAM" id="SSF53474">
    <property type="entry name" value="alpha/beta-Hydrolases"/>
    <property type="match status" value="1"/>
</dbReference>
<organism evidence="10">
    <name type="scientific">Hadrurus spadix</name>
    <dbReference type="NCBI Taxonomy" id="141984"/>
    <lineage>
        <taxon>Eukaryota</taxon>
        <taxon>Metazoa</taxon>
        <taxon>Ecdysozoa</taxon>
        <taxon>Arthropoda</taxon>
        <taxon>Chelicerata</taxon>
        <taxon>Arachnida</taxon>
        <taxon>Scorpiones</taxon>
        <taxon>Iurida</taxon>
        <taxon>Iuroidea</taxon>
        <taxon>Hadrurus</taxon>
    </lineage>
</organism>
<dbReference type="AlphaFoldDB" id="A0A1W7R9Z3"/>
<dbReference type="PRINTS" id="PR00821">
    <property type="entry name" value="TAGLIPASE"/>
</dbReference>
<feature type="signal peptide" evidence="7">
    <location>
        <begin position="1"/>
        <end position="19"/>
    </location>
</feature>
<feature type="active site" description="Charge relay system" evidence="4">
    <location>
        <position position="184"/>
    </location>
</feature>
<evidence type="ECO:0000256" key="1">
    <source>
        <dbReference type="ARBA" id="ARBA00004613"/>
    </source>
</evidence>
<feature type="active site" description="Nucleophile" evidence="4">
    <location>
        <position position="161"/>
    </location>
</feature>
<keyword evidence="7" id="KW-0732">Signal</keyword>
<dbReference type="GO" id="GO:0005615">
    <property type="term" value="C:extracellular space"/>
    <property type="evidence" value="ECO:0007669"/>
    <property type="project" value="TreeGrafter"/>
</dbReference>
<dbReference type="Pfam" id="PF00151">
    <property type="entry name" value="Lipase"/>
    <property type="match status" value="1"/>
</dbReference>
<evidence type="ECO:0000256" key="4">
    <source>
        <dbReference type="PIRSR" id="PIRSR000865-1"/>
    </source>
</evidence>
<keyword evidence="5" id="KW-0106">Calcium</keyword>
<dbReference type="InterPro" id="IPR001024">
    <property type="entry name" value="PLAT/LH2_dom"/>
</dbReference>
<dbReference type="SUPFAM" id="SSF49723">
    <property type="entry name" value="Lipase/lipooxygenase domain (PLAT/LH2 domain)"/>
    <property type="match status" value="1"/>
</dbReference>
<protein>
    <submittedName>
        <fullName evidence="10">Phospholipase A1</fullName>
    </submittedName>
</protein>
<feature type="chain" id="PRO_5012280894" evidence="7">
    <location>
        <begin position="20"/>
        <end position="467"/>
    </location>
</feature>
<dbReference type="InterPro" id="IPR000734">
    <property type="entry name" value="TAG_lipase"/>
</dbReference>
<keyword evidence="5" id="KW-0479">Metal-binding</keyword>
<evidence type="ECO:0000256" key="5">
    <source>
        <dbReference type="PIRSR" id="PIRSR000865-2"/>
    </source>
</evidence>
<sequence>MHAVVICFALLTIFAMSECTIVNIICEVNEDNIFEGAESVPAEYVQFRLYTRNNSENFILLTHEENIRQSTYNPYSQTIFIIHGYQSSPGSPDLISLKQFILMHDDVNVVMVDWSSGASEPYMPFAIRNTVATAREVAYFIQLLMKVSGTDLSRIHLIGNSLGGQLVSFVGKRFDKIGRITALDPAGPCFSLYGKDHRIHYTDAEFVDVIITNADGFGLKQPSGHVNFVVNGGVTQPGCGAVVLKNFRSHNFEALFLDNCSHRRALEYYIDSLMNKCCPFVGYSCSNYEDFLDGKCTDCGEDGRKCAPLGYKAIEYKSKIQKETKVFYLKTASKSLYCLYHYAVFLKLSYSEDSINEIGQLYITLEGNNYETQKLLTPRSQSFVAGKEYSYLLTLPIDVGHLKSVILLWIRTSGGPYSSHKLYIDSIKISLMNGKKNNTSTVFKQCQTDALKSGVQLRYFVETHRCQ</sequence>
<feature type="domain" description="PLAT" evidence="9">
    <location>
        <begin position="360"/>
        <end position="447"/>
    </location>
</feature>
<dbReference type="GO" id="GO:0046872">
    <property type="term" value="F:metal ion binding"/>
    <property type="evidence" value="ECO:0007669"/>
    <property type="project" value="UniProtKB-KW"/>
</dbReference>
<dbReference type="GO" id="GO:0016298">
    <property type="term" value="F:lipase activity"/>
    <property type="evidence" value="ECO:0007669"/>
    <property type="project" value="InterPro"/>
</dbReference>
<feature type="domain" description="Lipase" evidence="8">
    <location>
        <begin position="44"/>
        <end position="337"/>
    </location>
</feature>
<dbReference type="EMBL" id="GFAH01000434">
    <property type="protein sequence ID" value="JAV47955.1"/>
    <property type="molecule type" value="Transcribed_RNA"/>
</dbReference>
<dbReference type="PANTHER" id="PTHR11610">
    <property type="entry name" value="LIPASE"/>
    <property type="match status" value="1"/>
</dbReference>
<evidence type="ECO:0000256" key="6">
    <source>
        <dbReference type="RuleBase" id="RU004262"/>
    </source>
</evidence>
<dbReference type="InterPro" id="IPR016272">
    <property type="entry name" value="Lipase_LIPH"/>
</dbReference>
<evidence type="ECO:0000259" key="8">
    <source>
        <dbReference type="Pfam" id="PF00151"/>
    </source>
</evidence>
<reference evidence="10" key="1">
    <citation type="submission" date="2016-11" db="EMBL/GenBank/DDBJ databases">
        <title>Venom-gland transcriptomics and venom proteomics of the black-back scorpion (Hadrurus spadix) reveal detectability challenges and an unexplored realm of animal toxin diversity.</title>
        <authorList>
            <person name="Rokyta D.R."/>
            <person name="Ward M.J."/>
        </authorList>
    </citation>
    <scope>NUCLEOTIDE SEQUENCE</scope>
    <source>
        <tissue evidence="10">Venom gland</tissue>
    </source>
</reference>
<dbReference type="PIRSF" id="PIRSF000865">
    <property type="entry name" value="Lipoprotein_lipase_LIPH"/>
    <property type="match status" value="1"/>
</dbReference>
<dbReference type="Pfam" id="PF01477">
    <property type="entry name" value="PLAT"/>
    <property type="match status" value="1"/>
</dbReference>
<comment type="similarity">
    <text evidence="2 6">Belongs to the AB hydrolase superfamily. Lipase family.</text>
</comment>
<proteinExistence type="inferred from homology"/>
<evidence type="ECO:0000256" key="2">
    <source>
        <dbReference type="ARBA" id="ARBA00010701"/>
    </source>
</evidence>
<feature type="binding site" evidence="5">
    <location>
        <position position="198"/>
    </location>
    <ligand>
        <name>Ca(2+)</name>
        <dbReference type="ChEBI" id="CHEBI:29108"/>
    </ligand>
</feature>
<feature type="active site" description="Charge relay system" evidence="4">
    <location>
        <position position="262"/>
    </location>
</feature>
<feature type="binding site" evidence="5">
    <location>
        <position position="203"/>
    </location>
    <ligand>
        <name>Ca(2+)</name>
        <dbReference type="ChEBI" id="CHEBI:29108"/>
    </ligand>
</feature>
<dbReference type="CDD" id="cd00707">
    <property type="entry name" value="Pancreat_lipase_like"/>
    <property type="match status" value="1"/>
</dbReference>
<dbReference type="InterPro" id="IPR033906">
    <property type="entry name" value="Lipase_N"/>
</dbReference>
<dbReference type="PANTHER" id="PTHR11610:SF173">
    <property type="entry name" value="LIPASE DOMAIN-CONTAINING PROTEIN-RELATED"/>
    <property type="match status" value="1"/>
</dbReference>
<evidence type="ECO:0000256" key="3">
    <source>
        <dbReference type="ARBA" id="ARBA00022525"/>
    </source>
</evidence>